<name>A0A7X6FSQ8_9HYPH</name>
<organism evidence="2 3">
    <name type="scientific">Brucella tritici</name>
    <dbReference type="NCBI Taxonomy" id="94626"/>
    <lineage>
        <taxon>Bacteria</taxon>
        <taxon>Pseudomonadati</taxon>
        <taxon>Pseudomonadota</taxon>
        <taxon>Alphaproteobacteria</taxon>
        <taxon>Hyphomicrobiales</taxon>
        <taxon>Brucellaceae</taxon>
        <taxon>Brucella/Ochrobactrum group</taxon>
        <taxon>Brucella</taxon>
    </lineage>
</organism>
<dbReference type="InterPro" id="IPR004843">
    <property type="entry name" value="Calcineurin-like_PHP"/>
</dbReference>
<proteinExistence type="predicted"/>
<comment type="caution">
    <text evidence="2">The sequence shown here is derived from an EMBL/GenBank/DDBJ whole genome shotgun (WGS) entry which is preliminary data.</text>
</comment>
<dbReference type="InterPro" id="IPR029052">
    <property type="entry name" value="Metallo-depent_PP-like"/>
</dbReference>
<dbReference type="AlphaFoldDB" id="A0A7X6FSQ8"/>
<gene>
    <name evidence="2" type="ORF">HGG76_27045</name>
</gene>
<accession>A0A7X6FSQ8</accession>
<evidence type="ECO:0000313" key="2">
    <source>
        <dbReference type="EMBL" id="NKW11261.1"/>
    </source>
</evidence>
<protein>
    <submittedName>
        <fullName evidence="2">Metallophosphoesterase</fullName>
    </submittedName>
</protein>
<dbReference type="EMBL" id="JAAXZB010000005">
    <property type="protein sequence ID" value="NKW11261.1"/>
    <property type="molecule type" value="Genomic_DNA"/>
</dbReference>
<reference evidence="2 3" key="1">
    <citation type="submission" date="2020-04" db="EMBL/GenBank/DDBJ databases">
        <title>Whole genome sequencing of clinical and environmental type strains of Ochrobactrum.</title>
        <authorList>
            <person name="Dharne M."/>
        </authorList>
    </citation>
    <scope>NUCLEOTIDE SEQUENCE [LARGE SCALE GENOMIC DNA]</scope>
    <source>
        <strain evidence="2 3">DSM 13340</strain>
    </source>
</reference>
<dbReference type="PANTHER" id="PTHR37844">
    <property type="entry name" value="SER/THR PROTEIN PHOSPHATASE SUPERFAMILY (AFU_ORTHOLOGUE AFUA_1G14840)"/>
    <property type="match status" value="1"/>
</dbReference>
<dbReference type="PANTHER" id="PTHR37844:SF2">
    <property type="entry name" value="SER_THR PROTEIN PHOSPHATASE SUPERFAMILY (AFU_ORTHOLOGUE AFUA_1G14840)"/>
    <property type="match status" value="1"/>
</dbReference>
<dbReference type="Proteomes" id="UP000558475">
    <property type="component" value="Unassembled WGS sequence"/>
</dbReference>
<dbReference type="GO" id="GO:0016787">
    <property type="term" value="F:hydrolase activity"/>
    <property type="evidence" value="ECO:0007669"/>
    <property type="project" value="InterPro"/>
</dbReference>
<sequence length="217" mass="24283">MVYVAGNHEFYDSLGRRSAFETDQLILKLAEANSKVWSHRLHVLDEDSVVIDGVRFIGATLWVDFLLGLNEPQTLAGRMRQATNMLNDFEAIRMRSGLRFEPSDVLELHRSNAAYIKRELAKPFDGKTVVISHHLPHPACTPSVYAGKEANFLFASSSDAFGDIFESDGAPALWVCGHTHHAVDVQIGKTRILCNPLGYWWEQRSGNGFRGDLVVDL</sequence>
<dbReference type="SUPFAM" id="SSF56300">
    <property type="entry name" value="Metallo-dependent phosphatases"/>
    <property type="match status" value="1"/>
</dbReference>
<dbReference type="Pfam" id="PF00149">
    <property type="entry name" value="Metallophos"/>
    <property type="match status" value="1"/>
</dbReference>
<evidence type="ECO:0000259" key="1">
    <source>
        <dbReference type="Pfam" id="PF00149"/>
    </source>
</evidence>
<dbReference type="Gene3D" id="3.60.21.10">
    <property type="match status" value="1"/>
</dbReference>
<feature type="domain" description="Calcineurin-like phosphoesterase" evidence="1">
    <location>
        <begin position="2"/>
        <end position="181"/>
    </location>
</feature>
<evidence type="ECO:0000313" key="3">
    <source>
        <dbReference type="Proteomes" id="UP000558475"/>
    </source>
</evidence>